<reference evidence="4" key="1">
    <citation type="journal article" date="2021" name="ISME J.">
        <title>Evolutionary origin and ecological implication of a unique nif island in free-living Bradyrhizobium lineages.</title>
        <authorList>
            <person name="Tao J."/>
        </authorList>
    </citation>
    <scope>NUCLEOTIDE SEQUENCE [LARGE SCALE GENOMIC DNA]</scope>
    <source>
        <strain evidence="4">SZCCT0434</strain>
    </source>
</reference>
<feature type="region of interest" description="Disordered" evidence="1">
    <location>
        <begin position="331"/>
        <end position="360"/>
    </location>
</feature>
<protein>
    <submittedName>
        <fullName evidence="3">Caspase family protein</fullName>
    </submittedName>
</protein>
<dbReference type="EMBL" id="JAFCJH010000060">
    <property type="protein sequence ID" value="MBR0800699.1"/>
    <property type="molecule type" value="Genomic_DNA"/>
</dbReference>
<evidence type="ECO:0000313" key="3">
    <source>
        <dbReference type="EMBL" id="MBR0800699.1"/>
    </source>
</evidence>
<dbReference type="PANTHER" id="PTHR48104">
    <property type="entry name" value="METACASPASE-4"/>
    <property type="match status" value="1"/>
</dbReference>
<dbReference type="InterPro" id="IPR029030">
    <property type="entry name" value="Caspase-like_dom_sf"/>
</dbReference>
<sequence>MTAIRLALVSVFVALVAEVAFAGSGPRLYLRNPDGGSIRALIIGIDAYQHVRPLKGSVADARDIEGALHAMGTADVVTLIDGDANRTNILQNISALVQRTNPNDQIILSIAGHGAQEPETTKGSEPDGMQDVFVLPGFEPTAEGSKERILGSEFNHFIRQFELRGAKVLFVADTCHGGGLARDIDPRAAEMSFRQVPTYRLAVDKLTPVTNTSDPATDLDLDNTIFLAAVDRNTKAPEVKVPSIEGLRGALSYAVARALEGGADADHDGIITLKELFSNVRQVVYQLSDQRQNIVTKTSRGLPIDRDVMFQLTPSLPLPSTARQQVALANPNAAAGKPSSFPSTPSDAARTKRPPPIRLAALDGNSKSFPIINSRETSVEIVQPLDNPDLIWDPKSHDVISWGDVIAYTVDPGELATIVDRTAAIRELKRIATKSPQSLRVAPDDSQHRNNEQIQIELTEVAGRSVILFDISGDGTVQMLYPLASDEEPMRAGSLSLPLRVRTPFGAEQVVAVSTTQRLVDLEQALLQLNQRKAPGQIIKVMTTYLPSDARVGSIAFFTAP</sequence>
<dbReference type="InterPro" id="IPR050452">
    <property type="entry name" value="Metacaspase"/>
</dbReference>
<dbReference type="SUPFAM" id="SSF52129">
    <property type="entry name" value="Caspase-like"/>
    <property type="match status" value="1"/>
</dbReference>
<dbReference type="InterPro" id="IPR018247">
    <property type="entry name" value="EF_Hand_1_Ca_BS"/>
</dbReference>
<proteinExistence type="predicted"/>
<dbReference type="PANTHER" id="PTHR48104:SF30">
    <property type="entry name" value="METACASPASE-1"/>
    <property type="match status" value="1"/>
</dbReference>
<dbReference type="Proteomes" id="UP001315278">
    <property type="component" value="Unassembled WGS sequence"/>
</dbReference>
<dbReference type="Gene3D" id="3.40.50.1460">
    <property type="match status" value="1"/>
</dbReference>
<evidence type="ECO:0000256" key="1">
    <source>
        <dbReference type="SAM" id="MobiDB-lite"/>
    </source>
</evidence>
<keyword evidence="4" id="KW-1185">Reference proteome</keyword>
<dbReference type="InterPro" id="IPR011600">
    <property type="entry name" value="Pept_C14_caspase"/>
</dbReference>
<gene>
    <name evidence="3" type="ORF">JQ615_35595</name>
</gene>
<name>A0ABS5FV80_9BRAD</name>
<evidence type="ECO:0000259" key="2">
    <source>
        <dbReference type="Pfam" id="PF00656"/>
    </source>
</evidence>
<feature type="domain" description="Peptidase C14 caspase" evidence="2">
    <location>
        <begin position="39"/>
        <end position="292"/>
    </location>
</feature>
<organism evidence="3 4">
    <name type="scientific">Bradyrhizobium jicamae</name>
    <dbReference type="NCBI Taxonomy" id="280332"/>
    <lineage>
        <taxon>Bacteria</taxon>
        <taxon>Pseudomonadati</taxon>
        <taxon>Pseudomonadota</taxon>
        <taxon>Alphaproteobacteria</taxon>
        <taxon>Hyphomicrobiales</taxon>
        <taxon>Nitrobacteraceae</taxon>
        <taxon>Bradyrhizobium</taxon>
    </lineage>
</organism>
<dbReference type="RefSeq" id="WP_212397282.1">
    <property type="nucleotide sequence ID" value="NZ_JAFCJH010000060.1"/>
</dbReference>
<accession>A0ABS5FV80</accession>
<comment type="caution">
    <text evidence="3">The sequence shown here is derived from an EMBL/GenBank/DDBJ whole genome shotgun (WGS) entry which is preliminary data.</text>
</comment>
<dbReference type="Pfam" id="PF00656">
    <property type="entry name" value="Peptidase_C14"/>
    <property type="match status" value="1"/>
</dbReference>
<evidence type="ECO:0000313" key="4">
    <source>
        <dbReference type="Proteomes" id="UP001315278"/>
    </source>
</evidence>
<dbReference type="PROSITE" id="PS00018">
    <property type="entry name" value="EF_HAND_1"/>
    <property type="match status" value="1"/>
</dbReference>